<protein>
    <submittedName>
        <fullName evidence="3">Serine--tRNA ligase</fullName>
    </submittedName>
</protein>
<dbReference type="InterPro" id="IPR042103">
    <property type="entry name" value="SerRS_1_N_sf"/>
</dbReference>
<dbReference type="Proteomes" id="UP001151760">
    <property type="component" value="Unassembled WGS sequence"/>
</dbReference>
<feature type="domain" description="Serine-tRNA synthetase type1 N-terminal" evidence="2">
    <location>
        <begin position="1"/>
        <end position="112"/>
    </location>
</feature>
<dbReference type="EMBL" id="BQNB010018745">
    <property type="protein sequence ID" value="GJT77792.1"/>
    <property type="molecule type" value="Genomic_DNA"/>
</dbReference>
<dbReference type="Gene3D" id="1.10.287.40">
    <property type="entry name" value="Serine-tRNA synthetase, tRNA binding domain"/>
    <property type="match status" value="1"/>
</dbReference>
<keyword evidence="1" id="KW-0175">Coiled coil</keyword>
<proteinExistence type="predicted"/>
<reference evidence="3" key="1">
    <citation type="journal article" date="2022" name="Int. J. Mol. Sci.">
        <title>Draft Genome of Tanacetum Coccineum: Genomic Comparison of Closely Related Tanacetum-Family Plants.</title>
        <authorList>
            <person name="Yamashiro T."/>
            <person name="Shiraishi A."/>
            <person name="Nakayama K."/>
            <person name="Satake H."/>
        </authorList>
    </citation>
    <scope>NUCLEOTIDE SEQUENCE</scope>
</reference>
<evidence type="ECO:0000259" key="2">
    <source>
        <dbReference type="Pfam" id="PF02403"/>
    </source>
</evidence>
<dbReference type="PANTHER" id="PTHR11778">
    <property type="entry name" value="SERYL-TRNA SYNTHETASE"/>
    <property type="match status" value="1"/>
</dbReference>
<dbReference type="GO" id="GO:0016874">
    <property type="term" value="F:ligase activity"/>
    <property type="evidence" value="ECO:0007669"/>
    <property type="project" value="UniProtKB-KW"/>
</dbReference>
<gene>
    <name evidence="3" type="ORF">Tco_1044517</name>
</gene>
<dbReference type="InterPro" id="IPR010978">
    <property type="entry name" value="tRNA-bd_arm"/>
</dbReference>
<organism evidence="3 4">
    <name type="scientific">Tanacetum coccineum</name>
    <dbReference type="NCBI Taxonomy" id="301880"/>
    <lineage>
        <taxon>Eukaryota</taxon>
        <taxon>Viridiplantae</taxon>
        <taxon>Streptophyta</taxon>
        <taxon>Embryophyta</taxon>
        <taxon>Tracheophyta</taxon>
        <taxon>Spermatophyta</taxon>
        <taxon>Magnoliopsida</taxon>
        <taxon>eudicotyledons</taxon>
        <taxon>Gunneridae</taxon>
        <taxon>Pentapetalae</taxon>
        <taxon>asterids</taxon>
        <taxon>campanulids</taxon>
        <taxon>Asterales</taxon>
        <taxon>Asteraceae</taxon>
        <taxon>Asteroideae</taxon>
        <taxon>Anthemideae</taxon>
        <taxon>Anthemidinae</taxon>
        <taxon>Tanacetum</taxon>
    </lineage>
</organism>
<evidence type="ECO:0000313" key="3">
    <source>
        <dbReference type="EMBL" id="GJT77792.1"/>
    </source>
</evidence>
<dbReference type="SUPFAM" id="SSF46589">
    <property type="entry name" value="tRNA-binding arm"/>
    <property type="match status" value="1"/>
</dbReference>
<sequence>MLDINLFREDKGYDPEIIRISQLCRFEPVEIIDEVIHLDNVWRQRMFELEQLQKDFNKLNKDVAKLRTSGGDVRAMIQDARIKKDSIKMKKEEVQAAEEARNEKLAKIRNLVDD</sequence>
<keyword evidence="4" id="KW-1185">Reference proteome</keyword>
<evidence type="ECO:0000256" key="1">
    <source>
        <dbReference type="SAM" id="Coils"/>
    </source>
</evidence>
<reference evidence="3" key="2">
    <citation type="submission" date="2022-01" db="EMBL/GenBank/DDBJ databases">
        <authorList>
            <person name="Yamashiro T."/>
            <person name="Shiraishi A."/>
            <person name="Satake H."/>
            <person name="Nakayama K."/>
        </authorList>
    </citation>
    <scope>NUCLEOTIDE SEQUENCE</scope>
</reference>
<comment type="caution">
    <text evidence="3">The sequence shown here is derived from an EMBL/GenBank/DDBJ whole genome shotgun (WGS) entry which is preliminary data.</text>
</comment>
<name>A0ABQ5GQ54_9ASTR</name>
<keyword evidence="3" id="KW-0436">Ligase</keyword>
<feature type="coiled-coil region" evidence="1">
    <location>
        <begin position="49"/>
        <end position="114"/>
    </location>
</feature>
<accession>A0ABQ5GQ54</accession>
<dbReference type="Pfam" id="PF02403">
    <property type="entry name" value="Seryl_tRNA_N"/>
    <property type="match status" value="1"/>
</dbReference>
<dbReference type="InterPro" id="IPR015866">
    <property type="entry name" value="Ser-tRNA-synth_1_N"/>
</dbReference>
<dbReference type="InterPro" id="IPR002317">
    <property type="entry name" value="Ser-tRNA-ligase_type_1"/>
</dbReference>
<evidence type="ECO:0000313" key="4">
    <source>
        <dbReference type="Proteomes" id="UP001151760"/>
    </source>
</evidence>